<dbReference type="PANTHER" id="PTHR48277">
    <property type="entry name" value="MITOCHONDRIAL RIBOSOMAL PROTEIN S5"/>
    <property type="match status" value="1"/>
</dbReference>
<comment type="domain">
    <text evidence="8">The N-terminal domain interacts with the head of the 30S subunit; the C-terminal domain interacts with the body and contacts protein S4. The interaction surface between S4 and S5 is involved in control of translational fidelity.</text>
</comment>
<keyword evidence="6 8" id="KW-0687">Ribonucleoprotein</keyword>
<dbReference type="GO" id="GO:0042254">
    <property type="term" value="P:ribosome biogenesis"/>
    <property type="evidence" value="ECO:0007669"/>
    <property type="project" value="UniProtKB-ARBA"/>
</dbReference>
<evidence type="ECO:0000256" key="3">
    <source>
        <dbReference type="ARBA" id="ARBA00022730"/>
    </source>
</evidence>
<keyword evidence="4 8" id="KW-0694">RNA-binding</keyword>
<evidence type="ECO:0000313" key="11">
    <source>
        <dbReference type="Proteomes" id="UP000320421"/>
    </source>
</evidence>
<dbReference type="NCBIfam" id="TIGR01021">
    <property type="entry name" value="rpsE_bact"/>
    <property type="match status" value="1"/>
</dbReference>
<dbReference type="GO" id="GO:0019843">
    <property type="term" value="F:rRNA binding"/>
    <property type="evidence" value="ECO:0007669"/>
    <property type="project" value="UniProtKB-UniRule"/>
</dbReference>
<comment type="function">
    <text evidence="8">With S4 and S12 plays an important role in translational accuracy.</text>
</comment>
<dbReference type="Gene3D" id="3.30.160.20">
    <property type="match status" value="1"/>
</dbReference>
<comment type="function">
    <text evidence="1 8">Located at the back of the 30S subunit body where it stabilizes the conformation of the head with respect to the body.</text>
</comment>
<dbReference type="Pfam" id="PF03719">
    <property type="entry name" value="Ribosomal_S5_C"/>
    <property type="match status" value="1"/>
</dbReference>
<dbReference type="PANTHER" id="PTHR48277:SF1">
    <property type="entry name" value="MITOCHONDRIAL RIBOSOMAL PROTEIN S5"/>
    <property type="match status" value="1"/>
</dbReference>
<dbReference type="Proteomes" id="UP000320421">
    <property type="component" value="Chromosome"/>
</dbReference>
<protein>
    <recommendedName>
        <fullName evidence="7 8">Small ribosomal subunit protein uS5</fullName>
    </recommendedName>
</protein>
<dbReference type="EMBL" id="CP036266">
    <property type="protein sequence ID" value="QDT24084.1"/>
    <property type="molecule type" value="Genomic_DNA"/>
</dbReference>
<evidence type="ECO:0000256" key="7">
    <source>
        <dbReference type="ARBA" id="ARBA00035255"/>
    </source>
</evidence>
<comment type="subunit">
    <text evidence="8">Part of the 30S ribosomal subunit. Contacts proteins S4 and S8.</text>
</comment>
<dbReference type="PROSITE" id="PS00585">
    <property type="entry name" value="RIBOSOMAL_S5"/>
    <property type="match status" value="1"/>
</dbReference>
<keyword evidence="3 8" id="KW-0699">rRNA-binding</keyword>
<dbReference type="RefSeq" id="WP_145192465.1">
    <property type="nucleotide sequence ID" value="NZ_CP036266.1"/>
</dbReference>
<dbReference type="FunFam" id="3.30.160.20:FF:000001">
    <property type="entry name" value="30S ribosomal protein S5"/>
    <property type="match status" value="1"/>
</dbReference>
<evidence type="ECO:0000313" key="10">
    <source>
        <dbReference type="EMBL" id="QDT24084.1"/>
    </source>
</evidence>
<dbReference type="InterPro" id="IPR020568">
    <property type="entry name" value="Ribosomal_Su5_D2-typ_SF"/>
</dbReference>
<accession>A0A517PXM0</accession>
<dbReference type="InterPro" id="IPR018192">
    <property type="entry name" value="Ribosomal_uS5_N_CS"/>
</dbReference>
<organism evidence="10 11">
    <name type="scientific">Gimesia chilikensis</name>
    <dbReference type="NCBI Taxonomy" id="2605989"/>
    <lineage>
        <taxon>Bacteria</taxon>
        <taxon>Pseudomonadati</taxon>
        <taxon>Planctomycetota</taxon>
        <taxon>Planctomycetia</taxon>
        <taxon>Planctomycetales</taxon>
        <taxon>Planctomycetaceae</taxon>
        <taxon>Gimesia</taxon>
    </lineage>
</organism>
<accession>A0A5A8BKF6</accession>
<sequence length="159" mass="17086">MSKEATKQTPETVIQIRRCACVVKGGRRFSFTALVVVGDKEGRVGWGYGKAIEVPLAVDKAVKQANRNMVKVPIVEHTVPHEVVGRFGSSRVLLLPARPGTGIIAGTGVRSVVEAVGITDIYTKSRGSNNPINVVKATIDGLSKLRTRDDIARLRGVEV</sequence>
<reference evidence="10 11" key="1">
    <citation type="submission" date="2019-02" db="EMBL/GenBank/DDBJ databases">
        <title>Deep-cultivation of Planctomycetes and their phenomic and genomic characterization uncovers novel biology.</title>
        <authorList>
            <person name="Wiegand S."/>
            <person name="Jogler M."/>
            <person name="Boedeker C."/>
            <person name="Pinto D."/>
            <person name="Vollmers J."/>
            <person name="Rivas-Marin E."/>
            <person name="Kohn T."/>
            <person name="Peeters S.H."/>
            <person name="Heuer A."/>
            <person name="Rast P."/>
            <person name="Oberbeckmann S."/>
            <person name="Bunk B."/>
            <person name="Jeske O."/>
            <person name="Meyerdierks A."/>
            <person name="Storesund J.E."/>
            <person name="Kallscheuer N."/>
            <person name="Luecker S."/>
            <person name="Lage O.M."/>
            <person name="Pohl T."/>
            <person name="Merkel B.J."/>
            <person name="Hornburger P."/>
            <person name="Mueller R.-W."/>
            <person name="Bruemmer F."/>
            <person name="Labrenz M."/>
            <person name="Spormann A.M."/>
            <person name="Op den Camp H."/>
            <person name="Overmann J."/>
            <person name="Amann R."/>
            <person name="Jetten M.S.M."/>
            <person name="Mascher T."/>
            <person name="Medema M.H."/>
            <person name="Devos D.P."/>
            <person name="Kaster A.-K."/>
            <person name="Ovreas L."/>
            <person name="Rohde M."/>
            <person name="Galperin M.Y."/>
            <person name="Jogler C."/>
        </authorList>
    </citation>
    <scope>NUCLEOTIDE SEQUENCE [LARGE SCALE GENOMIC DNA]</scope>
    <source>
        <strain evidence="10 11">HG66A1</strain>
    </source>
</reference>
<keyword evidence="5 8" id="KW-0689">Ribosomal protein</keyword>
<dbReference type="SUPFAM" id="SSF54768">
    <property type="entry name" value="dsRNA-binding domain-like"/>
    <property type="match status" value="1"/>
</dbReference>
<dbReference type="AlphaFoldDB" id="A0A517PXM0"/>
<evidence type="ECO:0000256" key="4">
    <source>
        <dbReference type="ARBA" id="ARBA00022884"/>
    </source>
</evidence>
<evidence type="ECO:0000256" key="9">
    <source>
        <dbReference type="RuleBase" id="RU003823"/>
    </source>
</evidence>
<evidence type="ECO:0000256" key="6">
    <source>
        <dbReference type="ARBA" id="ARBA00023274"/>
    </source>
</evidence>
<dbReference type="Gene3D" id="3.30.230.10">
    <property type="match status" value="1"/>
</dbReference>
<dbReference type="OrthoDB" id="9809045at2"/>
<dbReference type="HAMAP" id="MF_01307_B">
    <property type="entry name" value="Ribosomal_uS5_B"/>
    <property type="match status" value="1"/>
</dbReference>
<proteinExistence type="inferred from homology"/>
<dbReference type="GO" id="GO:0006412">
    <property type="term" value="P:translation"/>
    <property type="evidence" value="ECO:0007669"/>
    <property type="project" value="UniProtKB-UniRule"/>
</dbReference>
<evidence type="ECO:0000256" key="1">
    <source>
        <dbReference type="ARBA" id="ARBA00003093"/>
    </source>
</evidence>
<name>A0A517PXM0_9PLAN</name>
<dbReference type="InterPro" id="IPR014721">
    <property type="entry name" value="Ribsml_uS5_D2-typ_fold_subgr"/>
</dbReference>
<gene>
    <name evidence="8 10" type="primary">rpsE</name>
    <name evidence="10" type="ORF">HG66A1_59100</name>
</gene>
<dbReference type="Pfam" id="PF00333">
    <property type="entry name" value="Ribosomal_S5"/>
    <property type="match status" value="1"/>
</dbReference>
<dbReference type="InterPro" id="IPR013810">
    <property type="entry name" value="Ribosomal_uS5_N"/>
</dbReference>
<dbReference type="InterPro" id="IPR000851">
    <property type="entry name" value="Ribosomal_uS5"/>
</dbReference>
<comment type="similarity">
    <text evidence="2 8 9">Belongs to the universal ribosomal protein uS5 family.</text>
</comment>
<dbReference type="GO" id="GO:0005737">
    <property type="term" value="C:cytoplasm"/>
    <property type="evidence" value="ECO:0007669"/>
    <property type="project" value="UniProtKB-ARBA"/>
</dbReference>
<dbReference type="GO" id="GO:0003735">
    <property type="term" value="F:structural constituent of ribosome"/>
    <property type="evidence" value="ECO:0007669"/>
    <property type="project" value="UniProtKB-UniRule"/>
</dbReference>
<evidence type="ECO:0000256" key="5">
    <source>
        <dbReference type="ARBA" id="ARBA00022980"/>
    </source>
</evidence>
<evidence type="ECO:0000256" key="8">
    <source>
        <dbReference type="HAMAP-Rule" id="MF_01307"/>
    </source>
</evidence>
<dbReference type="FunFam" id="3.30.230.10:FF:000002">
    <property type="entry name" value="30S ribosomal protein S5"/>
    <property type="match status" value="1"/>
</dbReference>
<dbReference type="GO" id="GO:0015935">
    <property type="term" value="C:small ribosomal subunit"/>
    <property type="evidence" value="ECO:0007669"/>
    <property type="project" value="InterPro"/>
</dbReference>
<keyword evidence="11" id="KW-1185">Reference proteome</keyword>
<dbReference type="SUPFAM" id="SSF54211">
    <property type="entry name" value="Ribosomal protein S5 domain 2-like"/>
    <property type="match status" value="1"/>
</dbReference>
<evidence type="ECO:0000256" key="2">
    <source>
        <dbReference type="ARBA" id="ARBA00008945"/>
    </source>
</evidence>
<dbReference type="InterPro" id="IPR005324">
    <property type="entry name" value="Ribosomal_uS5_C"/>
</dbReference>
<dbReference type="PROSITE" id="PS50881">
    <property type="entry name" value="S5_DSRBD"/>
    <property type="match status" value="1"/>
</dbReference>
<dbReference type="InterPro" id="IPR005712">
    <property type="entry name" value="Ribosomal_uS5_bac-type"/>
</dbReference>